<dbReference type="GO" id="GO:0019829">
    <property type="term" value="F:ATPase-coupled monoatomic cation transmembrane transporter activity"/>
    <property type="evidence" value="ECO:0007669"/>
    <property type="project" value="TreeGrafter"/>
</dbReference>
<dbReference type="PANTHER" id="PTHR45630:SF6">
    <property type="entry name" value="CATION-TRANSPORTING P-TYPE ATPASE N-TERMINAL DOMAIN-CONTAINING PROTEIN"/>
    <property type="match status" value="1"/>
</dbReference>
<dbReference type="GO" id="GO:0140358">
    <property type="term" value="F:P-type transmembrane transporter activity"/>
    <property type="evidence" value="ECO:0007669"/>
    <property type="project" value="InterPro"/>
</dbReference>
<dbReference type="GO" id="GO:0005524">
    <property type="term" value="F:ATP binding"/>
    <property type="evidence" value="ECO:0007669"/>
    <property type="project" value="UniProtKB-KW"/>
</dbReference>
<evidence type="ECO:0000256" key="6">
    <source>
        <dbReference type="ARBA" id="ARBA00022967"/>
    </source>
</evidence>
<evidence type="ECO:0000256" key="2">
    <source>
        <dbReference type="ARBA" id="ARBA00022723"/>
    </source>
</evidence>
<evidence type="ECO:0000313" key="7">
    <source>
        <dbReference type="EMBL" id="KAK3269066.1"/>
    </source>
</evidence>
<dbReference type="Proteomes" id="UP001190700">
    <property type="component" value="Unassembled WGS sequence"/>
</dbReference>
<reference evidence="7 8" key="1">
    <citation type="journal article" date="2015" name="Genome Biol. Evol.">
        <title>Comparative Genomics of a Bacterivorous Green Alga Reveals Evolutionary Causalities and Consequences of Phago-Mixotrophic Mode of Nutrition.</title>
        <authorList>
            <person name="Burns J.A."/>
            <person name="Paasch A."/>
            <person name="Narechania A."/>
            <person name="Kim E."/>
        </authorList>
    </citation>
    <scope>NUCLEOTIDE SEQUENCE [LARGE SCALE GENOMIC DNA]</scope>
    <source>
        <strain evidence="7 8">PLY_AMNH</strain>
    </source>
</reference>
<dbReference type="Gene3D" id="3.40.50.1000">
    <property type="entry name" value="HAD superfamily/HAD-like"/>
    <property type="match status" value="1"/>
</dbReference>
<keyword evidence="4" id="KW-0067">ATP-binding</keyword>
<evidence type="ECO:0000256" key="3">
    <source>
        <dbReference type="ARBA" id="ARBA00022741"/>
    </source>
</evidence>
<comment type="subcellular location">
    <subcellularLocation>
        <location evidence="1">Membrane</location>
        <topology evidence="1">Multi-pass membrane protein</topology>
    </subcellularLocation>
</comment>
<dbReference type="Pfam" id="PF13246">
    <property type="entry name" value="Cation_ATPase"/>
    <property type="match status" value="1"/>
</dbReference>
<dbReference type="InterPro" id="IPR036412">
    <property type="entry name" value="HAD-like_sf"/>
</dbReference>
<evidence type="ECO:0000256" key="5">
    <source>
        <dbReference type="ARBA" id="ARBA00022842"/>
    </source>
</evidence>
<evidence type="ECO:0000256" key="1">
    <source>
        <dbReference type="ARBA" id="ARBA00004141"/>
    </source>
</evidence>
<organism evidence="7 8">
    <name type="scientific">Cymbomonas tetramitiformis</name>
    <dbReference type="NCBI Taxonomy" id="36881"/>
    <lineage>
        <taxon>Eukaryota</taxon>
        <taxon>Viridiplantae</taxon>
        <taxon>Chlorophyta</taxon>
        <taxon>Pyramimonadophyceae</taxon>
        <taxon>Pyramimonadales</taxon>
        <taxon>Pyramimonadaceae</taxon>
        <taxon>Cymbomonas</taxon>
    </lineage>
</organism>
<dbReference type="InterPro" id="IPR023299">
    <property type="entry name" value="ATPase_P-typ_cyto_dom_N"/>
</dbReference>
<sequence>MAQAALSDPSPRPISDIGETSWPCCVILGACHALVSVGGEIMGDPIETEAVKALGWKYDPDTSISTPGEKPAQNIKKGCSLKVLYRWHFASKLQRMSTLAKVSTREQKEVWVLVKGSPEALGPLLKNKPAGYDATYRKMAEDGMRVIALAYRVLAVEEEEEAVAACSAGQGVPREKLEKDLVFTGFIAFSCLVRKDTAMIIKQLQDGSHNVIMATGDAALTGLYVAARVGITDKEHPEKALLLEGEGEQLRWASARQDTQVAPIPYRAAAIPQLVKDGHALCMTGDAPRLTLHRPPF</sequence>
<dbReference type="PANTHER" id="PTHR45630">
    <property type="entry name" value="CATION-TRANSPORTING ATPASE-RELATED"/>
    <property type="match status" value="1"/>
</dbReference>
<keyword evidence="5" id="KW-0460">Magnesium</keyword>
<dbReference type="SUPFAM" id="SSF81660">
    <property type="entry name" value="Metal cation-transporting ATPase, ATP-binding domain N"/>
    <property type="match status" value="1"/>
</dbReference>
<protein>
    <submittedName>
        <fullName evidence="7">Uncharacterized protein</fullName>
    </submittedName>
</protein>
<dbReference type="AlphaFoldDB" id="A0AAE0FZU1"/>
<dbReference type="GO" id="GO:0046872">
    <property type="term" value="F:metal ion binding"/>
    <property type="evidence" value="ECO:0007669"/>
    <property type="project" value="UniProtKB-KW"/>
</dbReference>
<gene>
    <name evidence="7" type="ORF">CYMTET_22468</name>
</gene>
<dbReference type="SUPFAM" id="SSF56784">
    <property type="entry name" value="HAD-like"/>
    <property type="match status" value="1"/>
</dbReference>
<dbReference type="Gene3D" id="3.40.1110.10">
    <property type="entry name" value="Calcium-transporting ATPase, cytoplasmic domain N"/>
    <property type="match status" value="1"/>
</dbReference>
<dbReference type="InterPro" id="IPR023214">
    <property type="entry name" value="HAD_sf"/>
</dbReference>
<evidence type="ECO:0000256" key="4">
    <source>
        <dbReference type="ARBA" id="ARBA00022840"/>
    </source>
</evidence>
<dbReference type="InterPro" id="IPR006544">
    <property type="entry name" value="P-type_TPase_V"/>
</dbReference>
<comment type="caution">
    <text evidence="7">The sequence shown here is derived from an EMBL/GenBank/DDBJ whole genome shotgun (WGS) entry which is preliminary data.</text>
</comment>
<dbReference type="GO" id="GO:0016020">
    <property type="term" value="C:membrane"/>
    <property type="evidence" value="ECO:0007669"/>
    <property type="project" value="UniProtKB-SubCell"/>
</dbReference>
<name>A0AAE0FZU1_9CHLO</name>
<evidence type="ECO:0000313" key="8">
    <source>
        <dbReference type="Proteomes" id="UP001190700"/>
    </source>
</evidence>
<dbReference type="EMBL" id="LGRX02011312">
    <property type="protein sequence ID" value="KAK3269066.1"/>
    <property type="molecule type" value="Genomic_DNA"/>
</dbReference>
<keyword evidence="2" id="KW-0479">Metal-binding</keyword>
<keyword evidence="8" id="KW-1185">Reference proteome</keyword>
<keyword evidence="3" id="KW-0547">Nucleotide-binding</keyword>
<keyword evidence="6" id="KW-1278">Translocase</keyword>
<proteinExistence type="predicted"/>
<accession>A0AAE0FZU1</accession>